<dbReference type="AlphaFoldDB" id="A0AAE1V2S8"/>
<evidence type="ECO:0000256" key="1">
    <source>
        <dbReference type="SAM" id="MobiDB-lite"/>
    </source>
</evidence>
<keyword evidence="3" id="KW-1185">Reference proteome</keyword>
<evidence type="ECO:0000313" key="3">
    <source>
        <dbReference type="Proteomes" id="UP001291623"/>
    </source>
</evidence>
<comment type="caution">
    <text evidence="2">The sequence shown here is derived from an EMBL/GenBank/DDBJ whole genome shotgun (WGS) entry which is preliminary data.</text>
</comment>
<dbReference type="EMBL" id="JAVYJV010000015">
    <property type="protein sequence ID" value="KAK4353107.1"/>
    <property type="molecule type" value="Genomic_DNA"/>
</dbReference>
<evidence type="ECO:0000313" key="2">
    <source>
        <dbReference type="EMBL" id="KAK4353107.1"/>
    </source>
</evidence>
<dbReference type="Proteomes" id="UP001291623">
    <property type="component" value="Unassembled WGS sequence"/>
</dbReference>
<proteinExistence type="predicted"/>
<organism evidence="2 3">
    <name type="scientific">Anisodus tanguticus</name>
    <dbReference type="NCBI Taxonomy" id="243964"/>
    <lineage>
        <taxon>Eukaryota</taxon>
        <taxon>Viridiplantae</taxon>
        <taxon>Streptophyta</taxon>
        <taxon>Embryophyta</taxon>
        <taxon>Tracheophyta</taxon>
        <taxon>Spermatophyta</taxon>
        <taxon>Magnoliopsida</taxon>
        <taxon>eudicotyledons</taxon>
        <taxon>Gunneridae</taxon>
        <taxon>Pentapetalae</taxon>
        <taxon>asterids</taxon>
        <taxon>lamiids</taxon>
        <taxon>Solanales</taxon>
        <taxon>Solanaceae</taxon>
        <taxon>Solanoideae</taxon>
        <taxon>Hyoscyameae</taxon>
        <taxon>Anisodus</taxon>
    </lineage>
</organism>
<feature type="region of interest" description="Disordered" evidence="1">
    <location>
        <begin position="1"/>
        <end position="63"/>
    </location>
</feature>
<name>A0AAE1V2S8_9SOLA</name>
<reference evidence="2" key="1">
    <citation type="submission" date="2023-12" db="EMBL/GenBank/DDBJ databases">
        <title>Genome assembly of Anisodus tanguticus.</title>
        <authorList>
            <person name="Wang Y.-J."/>
        </authorList>
    </citation>
    <scope>NUCLEOTIDE SEQUENCE</scope>
    <source>
        <strain evidence="2">KB-2021</strain>
        <tissue evidence="2">Leaf</tissue>
    </source>
</reference>
<feature type="compositionally biased region" description="Basic and acidic residues" evidence="1">
    <location>
        <begin position="23"/>
        <end position="39"/>
    </location>
</feature>
<gene>
    <name evidence="2" type="ORF">RND71_028625</name>
</gene>
<protein>
    <submittedName>
        <fullName evidence="2">Uncharacterized protein</fullName>
    </submittedName>
</protein>
<sequence length="63" mass="7282">MSSLGFSYGHLYVQQKRQKEKQKKMDNEKSKANENDNNKKKIHPVVIASKEESQSEIQNSSTK</sequence>
<accession>A0AAE1V2S8</accession>